<comment type="caution">
    <text evidence="1">The sequence shown here is derived from an EMBL/GenBank/DDBJ whole genome shotgun (WGS) entry which is preliminary data.</text>
</comment>
<evidence type="ECO:0000313" key="2">
    <source>
        <dbReference type="Proteomes" id="UP000603434"/>
    </source>
</evidence>
<organism evidence="1 2">
    <name type="scientific">Candidatus Desulfatibia profunda</name>
    <dbReference type="NCBI Taxonomy" id="2841695"/>
    <lineage>
        <taxon>Bacteria</taxon>
        <taxon>Pseudomonadati</taxon>
        <taxon>Thermodesulfobacteriota</taxon>
        <taxon>Desulfobacteria</taxon>
        <taxon>Desulfobacterales</taxon>
        <taxon>Desulfobacterales incertae sedis</taxon>
        <taxon>Candidatus Desulfatibia</taxon>
    </lineage>
</organism>
<accession>A0A8J6NNN2</accession>
<dbReference type="Pfam" id="PF10604">
    <property type="entry name" value="Polyketide_cyc2"/>
    <property type="match status" value="1"/>
</dbReference>
<dbReference type="InterPro" id="IPR023393">
    <property type="entry name" value="START-like_dom_sf"/>
</dbReference>
<dbReference type="EMBL" id="JACNJH010000144">
    <property type="protein sequence ID" value="MBC8361664.1"/>
    <property type="molecule type" value="Genomic_DNA"/>
</dbReference>
<gene>
    <name evidence="1" type="ORF">H8E23_09715</name>
</gene>
<protein>
    <submittedName>
        <fullName evidence="1">SRPBCC family protein</fullName>
    </submittedName>
</protein>
<reference evidence="1 2" key="1">
    <citation type="submission" date="2020-08" db="EMBL/GenBank/DDBJ databases">
        <title>Bridging the membrane lipid divide: bacteria of the FCB group superphylum have the potential to synthesize archaeal ether lipids.</title>
        <authorList>
            <person name="Villanueva L."/>
            <person name="Von Meijenfeldt F.A.B."/>
            <person name="Westbye A.B."/>
            <person name="Yadav S."/>
            <person name="Hopmans E.C."/>
            <person name="Dutilh B.E."/>
            <person name="Sinninghe Damste J.S."/>
        </authorList>
    </citation>
    <scope>NUCLEOTIDE SEQUENCE [LARGE SCALE GENOMIC DNA]</scope>
    <source>
        <strain evidence="1">NIOZ-UU30</strain>
    </source>
</reference>
<proteinExistence type="predicted"/>
<evidence type="ECO:0000313" key="1">
    <source>
        <dbReference type="EMBL" id="MBC8361664.1"/>
    </source>
</evidence>
<dbReference type="SUPFAM" id="SSF55961">
    <property type="entry name" value="Bet v1-like"/>
    <property type="match status" value="1"/>
</dbReference>
<dbReference type="Proteomes" id="UP000603434">
    <property type="component" value="Unassembled WGS sequence"/>
</dbReference>
<name>A0A8J6NNN2_9BACT</name>
<dbReference type="AlphaFoldDB" id="A0A8J6NNN2"/>
<dbReference type="InterPro" id="IPR019587">
    <property type="entry name" value="Polyketide_cyclase/dehydratase"/>
</dbReference>
<sequence length="144" mass="16313">MTKFEASVVIKQPVARVFAFAANFDNHSKWQTDILESRQTSQGPFGPSSTYRRVNKFLGQSIETDWFITEHEPDRRCSYKITSGTVTGETSLIFEPVDCGTKLTTTGAIDLGFFRMVKAFVVRKVKQQLQNDLNRLKNILENGS</sequence>
<dbReference type="Gene3D" id="3.30.530.20">
    <property type="match status" value="1"/>
</dbReference>